<protein>
    <submittedName>
        <fullName evidence="2">Cysteine desulfurase-like protein</fullName>
    </submittedName>
</protein>
<evidence type="ECO:0000259" key="1">
    <source>
        <dbReference type="Pfam" id="PF00266"/>
    </source>
</evidence>
<reference evidence="3" key="1">
    <citation type="journal article" date="2019" name="Int. J. Syst. Evol. Microbiol.">
        <title>The Global Catalogue of Microorganisms (GCM) 10K type strain sequencing project: providing services to taxonomists for standard genome sequencing and annotation.</title>
        <authorList>
            <consortium name="The Broad Institute Genomics Platform"/>
            <consortium name="The Broad Institute Genome Sequencing Center for Infectious Disease"/>
            <person name="Wu L."/>
            <person name="Ma J."/>
        </authorList>
    </citation>
    <scope>NUCLEOTIDE SEQUENCE [LARGE SCALE GENOMIC DNA]</scope>
    <source>
        <strain evidence="3">JCM 17808</strain>
    </source>
</reference>
<dbReference type="PANTHER" id="PTHR43586">
    <property type="entry name" value="CYSTEINE DESULFURASE"/>
    <property type="match status" value="1"/>
</dbReference>
<feature type="domain" description="Aminotransferase class V" evidence="1">
    <location>
        <begin position="24"/>
        <end position="360"/>
    </location>
</feature>
<dbReference type="Pfam" id="PF00266">
    <property type="entry name" value="Aminotran_5"/>
    <property type="match status" value="1"/>
</dbReference>
<dbReference type="EMBL" id="BAABGL010000034">
    <property type="protein sequence ID" value="GAA4394907.1"/>
    <property type="molecule type" value="Genomic_DNA"/>
</dbReference>
<sequence length="370" mass="39641">MGRAVASTLTGPLSNKGAGIDSERNALDAMAAFRSALADLVSSDPLGIVYGRSAATFAYEFAGHLSRDWGPGDEVVVTRLDHDSNISPWVQTAQRTGASVRWIDLDPDTGELDLECTRAVIGERTVLVALTGASNLLGTIPPVRAVADLAHAHGALVWVDAVHLAAHVLIDREALGADLLVCSPYKFLGPHCAALAADPALLAAITPEKLTPQTDAVPDRYERGTLPYELMAGVTAAVDFLAEIAPGRETGRRARLARSYAAIAAHEHRLLDRLETGLAELGPRVVSWSRARERTPTVCVTLPGRDVRAAYRHLADAHRVLAPAGDFYAWEAVSRLGLLDRVGLRMGIAPYTDERDVDRLLTGLEDFLDG</sequence>
<accession>A0ABP8JRC2</accession>
<dbReference type="InterPro" id="IPR015421">
    <property type="entry name" value="PyrdxlP-dep_Trfase_major"/>
</dbReference>
<keyword evidence="3" id="KW-1185">Reference proteome</keyword>
<dbReference type="InterPro" id="IPR011340">
    <property type="entry name" value="Cys_dSase-rel"/>
</dbReference>
<gene>
    <name evidence="2" type="ORF">GCM10023167_24830</name>
</gene>
<comment type="caution">
    <text evidence="2">The sequence shown here is derived from an EMBL/GenBank/DDBJ whole genome shotgun (WGS) entry which is preliminary data.</text>
</comment>
<dbReference type="PANTHER" id="PTHR43586:SF21">
    <property type="entry name" value="PYRIDOXAL PHOSPHATE (PLP)-DEPENDENT ASPARTATE AMINOTRANSFERASE SUPERFAMILY"/>
    <property type="match status" value="1"/>
</dbReference>
<name>A0ABP8JRC2_9MICO</name>
<dbReference type="Gene3D" id="3.40.640.10">
    <property type="entry name" value="Type I PLP-dependent aspartate aminotransferase-like (Major domain)"/>
    <property type="match status" value="1"/>
</dbReference>
<organism evidence="2 3">
    <name type="scientific">Brevibacterium pityocampae</name>
    <dbReference type="NCBI Taxonomy" id="506594"/>
    <lineage>
        <taxon>Bacteria</taxon>
        <taxon>Bacillati</taxon>
        <taxon>Actinomycetota</taxon>
        <taxon>Actinomycetes</taxon>
        <taxon>Micrococcales</taxon>
        <taxon>Brevibacteriaceae</taxon>
        <taxon>Brevibacterium</taxon>
    </lineage>
</organism>
<evidence type="ECO:0000313" key="2">
    <source>
        <dbReference type="EMBL" id="GAA4394907.1"/>
    </source>
</evidence>
<dbReference type="NCBIfam" id="TIGR01976">
    <property type="entry name" value="am_tr_V_VC1184"/>
    <property type="match status" value="1"/>
</dbReference>
<dbReference type="Gene3D" id="3.90.1150.10">
    <property type="entry name" value="Aspartate Aminotransferase, domain 1"/>
    <property type="match status" value="1"/>
</dbReference>
<dbReference type="InterPro" id="IPR015424">
    <property type="entry name" value="PyrdxlP-dep_Trfase"/>
</dbReference>
<dbReference type="SUPFAM" id="SSF53383">
    <property type="entry name" value="PLP-dependent transferases"/>
    <property type="match status" value="1"/>
</dbReference>
<proteinExistence type="predicted"/>
<evidence type="ECO:0000313" key="3">
    <source>
        <dbReference type="Proteomes" id="UP001500642"/>
    </source>
</evidence>
<dbReference type="InterPro" id="IPR000192">
    <property type="entry name" value="Aminotrans_V_dom"/>
</dbReference>
<dbReference type="RefSeq" id="WP_345032532.1">
    <property type="nucleotide sequence ID" value="NZ_BAABGL010000034.1"/>
</dbReference>
<dbReference type="InterPro" id="IPR015422">
    <property type="entry name" value="PyrdxlP-dep_Trfase_small"/>
</dbReference>
<dbReference type="Proteomes" id="UP001500642">
    <property type="component" value="Unassembled WGS sequence"/>
</dbReference>